<evidence type="ECO:0000259" key="1">
    <source>
        <dbReference type="Pfam" id="PF12728"/>
    </source>
</evidence>
<dbReference type="InterPro" id="IPR041657">
    <property type="entry name" value="HTH_17"/>
</dbReference>
<sequence length="113" mass="13093">MASLTFEQLPQAVYEIQQKLESIEQLLIQLNKNQPETDKIFTVGEAADFLNLSTATIYGLVSKGELPVMKRSKRCYFSKLELIAYLKKGRRKTNQEIEAEADAYLMKRRFSKR</sequence>
<dbReference type="Proteomes" id="UP000808337">
    <property type="component" value="Unassembled WGS sequence"/>
</dbReference>
<evidence type="ECO:0000313" key="2">
    <source>
        <dbReference type="EMBL" id="MBK9984469.1"/>
    </source>
</evidence>
<organism evidence="2 3">
    <name type="scientific">Candidatus Opimibacter skivensis</name>
    <dbReference type="NCBI Taxonomy" id="2982028"/>
    <lineage>
        <taxon>Bacteria</taxon>
        <taxon>Pseudomonadati</taxon>
        <taxon>Bacteroidota</taxon>
        <taxon>Saprospiria</taxon>
        <taxon>Saprospirales</taxon>
        <taxon>Saprospiraceae</taxon>
        <taxon>Candidatus Opimibacter</taxon>
    </lineage>
</organism>
<dbReference type="InterPro" id="IPR010093">
    <property type="entry name" value="SinI_DNA-bd"/>
</dbReference>
<dbReference type="InterPro" id="IPR009061">
    <property type="entry name" value="DNA-bd_dom_put_sf"/>
</dbReference>
<comment type="caution">
    <text evidence="2">The sequence shown here is derived from an EMBL/GenBank/DDBJ whole genome shotgun (WGS) entry which is preliminary data.</text>
</comment>
<dbReference type="Pfam" id="PF12728">
    <property type="entry name" value="HTH_17"/>
    <property type="match status" value="1"/>
</dbReference>
<feature type="domain" description="Helix-turn-helix" evidence="1">
    <location>
        <begin position="41"/>
        <end position="89"/>
    </location>
</feature>
<dbReference type="SUPFAM" id="SSF46955">
    <property type="entry name" value="Putative DNA-binding domain"/>
    <property type="match status" value="1"/>
</dbReference>
<reference evidence="2 3" key="1">
    <citation type="submission" date="2020-10" db="EMBL/GenBank/DDBJ databases">
        <title>Connecting structure to function with the recovery of over 1000 high-quality activated sludge metagenome-assembled genomes encoding full-length rRNA genes using long-read sequencing.</title>
        <authorList>
            <person name="Singleton C.M."/>
            <person name="Petriglieri F."/>
            <person name="Kristensen J.M."/>
            <person name="Kirkegaard R.H."/>
            <person name="Michaelsen T.Y."/>
            <person name="Andersen M.H."/>
            <person name="Karst S.M."/>
            <person name="Dueholm M.S."/>
            <person name="Nielsen P.H."/>
            <person name="Albertsen M."/>
        </authorList>
    </citation>
    <scope>NUCLEOTIDE SEQUENCE [LARGE SCALE GENOMIC DNA]</scope>
    <source>
        <strain evidence="2">Ribe_18-Q3-R11-54_MAXAC.273</strain>
    </source>
</reference>
<gene>
    <name evidence="2" type="ORF">IPP15_19225</name>
</gene>
<evidence type="ECO:0000313" key="3">
    <source>
        <dbReference type="Proteomes" id="UP000808337"/>
    </source>
</evidence>
<accession>A0A9D7T188</accession>
<dbReference type="NCBIfam" id="TIGR01764">
    <property type="entry name" value="excise"/>
    <property type="match status" value="1"/>
</dbReference>
<dbReference type="EMBL" id="JADKGY010000029">
    <property type="protein sequence ID" value="MBK9984469.1"/>
    <property type="molecule type" value="Genomic_DNA"/>
</dbReference>
<name>A0A9D7T188_9BACT</name>
<proteinExistence type="predicted"/>
<protein>
    <submittedName>
        <fullName evidence="2">Helix-turn-helix domain-containing protein</fullName>
    </submittedName>
</protein>
<dbReference type="AlphaFoldDB" id="A0A9D7T188"/>
<dbReference type="GO" id="GO:0003677">
    <property type="term" value="F:DNA binding"/>
    <property type="evidence" value="ECO:0007669"/>
    <property type="project" value="InterPro"/>
</dbReference>